<accession>A0A1M6DRN3</accession>
<feature type="transmembrane region" description="Helical" evidence="8">
    <location>
        <begin position="21"/>
        <end position="45"/>
    </location>
</feature>
<evidence type="ECO:0000256" key="4">
    <source>
        <dbReference type="ARBA" id="ARBA00022519"/>
    </source>
</evidence>
<keyword evidence="2 8" id="KW-0813">Transport</keyword>
<dbReference type="AlphaFoldDB" id="A0A1M6DRN3"/>
<gene>
    <name evidence="10" type="ORF">SAMN05444417_1565</name>
</gene>
<comment type="similarity">
    <text evidence="8">Belongs to the binding-protein-dependent transport system permease family.</text>
</comment>
<evidence type="ECO:0000313" key="10">
    <source>
        <dbReference type="EMBL" id="SHI75871.1"/>
    </source>
</evidence>
<comment type="subcellular location">
    <subcellularLocation>
        <location evidence="1">Cell inner membrane</location>
        <topology evidence="1">Multi-pass membrane protein</topology>
    </subcellularLocation>
    <subcellularLocation>
        <location evidence="8">Cell membrane</location>
        <topology evidence="8">Multi-pass membrane protein</topology>
    </subcellularLocation>
</comment>
<feature type="transmembrane region" description="Helical" evidence="8">
    <location>
        <begin position="79"/>
        <end position="102"/>
    </location>
</feature>
<dbReference type="GO" id="GO:0055085">
    <property type="term" value="P:transmembrane transport"/>
    <property type="evidence" value="ECO:0007669"/>
    <property type="project" value="InterPro"/>
</dbReference>
<dbReference type="Proteomes" id="UP000184292">
    <property type="component" value="Unassembled WGS sequence"/>
</dbReference>
<keyword evidence="6 8" id="KW-1133">Transmembrane helix</keyword>
<evidence type="ECO:0000256" key="3">
    <source>
        <dbReference type="ARBA" id="ARBA00022475"/>
    </source>
</evidence>
<dbReference type="PANTHER" id="PTHR43357">
    <property type="entry name" value="INNER MEMBRANE ABC TRANSPORTER PERMEASE PROTEIN YDCV"/>
    <property type="match status" value="1"/>
</dbReference>
<keyword evidence="5 8" id="KW-0812">Transmembrane</keyword>
<keyword evidence="7 8" id="KW-0472">Membrane</keyword>
<dbReference type="PANTHER" id="PTHR43357:SF4">
    <property type="entry name" value="INNER MEMBRANE ABC TRANSPORTER PERMEASE PROTEIN YDCV"/>
    <property type="match status" value="1"/>
</dbReference>
<keyword evidence="4" id="KW-0997">Cell inner membrane</keyword>
<evidence type="ECO:0000256" key="1">
    <source>
        <dbReference type="ARBA" id="ARBA00004429"/>
    </source>
</evidence>
<feature type="transmembrane region" description="Helical" evidence="8">
    <location>
        <begin position="114"/>
        <end position="135"/>
    </location>
</feature>
<dbReference type="SUPFAM" id="SSF161098">
    <property type="entry name" value="MetI-like"/>
    <property type="match status" value="1"/>
</dbReference>
<organism evidence="10 11">
    <name type="scientific">Wenxinia saemankumensis</name>
    <dbReference type="NCBI Taxonomy" id="1447782"/>
    <lineage>
        <taxon>Bacteria</taxon>
        <taxon>Pseudomonadati</taxon>
        <taxon>Pseudomonadota</taxon>
        <taxon>Alphaproteobacteria</taxon>
        <taxon>Rhodobacterales</taxon>
        <taxon>Roseobacteraceae</taxon>
        <taxon>Wenxinia</taxon>
    </lineage>
</organism>
<feature type="transmembrane region" description="Helical" evidence="8">
    <location>
        <begin position="271"/>
        <end position="290"/>
    </location>
</feature>
<dbReference type="GO" id="GO:0005886">
    <property type="term" value="C:plasma membrane"/>
    <property type="evidence" value="ECO:0007669"/>
    <property type="project" value="UniProtKB-SubCell"/>
</dbReference>
<keyword evidence="3" id="KW-1003">Cell membrane</keyword>
<name>A0A1M6DRN3_9RHOB</name>
<dbReference type="CDD" id="cd06261">
    <property type="entry name" value="TM_PBP2"/>
    <property type="match status" value="1"/>
</dbReference>
<proteinExistence type="inferred from homology"/>
<dbReference type="Gene3D" id="1.10.3720.10">
    <property type="entry name" value="MetI-like"/>
    <property type="match status" value="1"/>
</dbReference>
<feature type="domain" description="ABC transmembrane type-1" evidence="9">
    <location>
        <begin position="77"/>
        <end position="289"/>
    </location>
</feature>
<protein>
    <submittedName>
        <fullName evidence="10">Putative spermidine/putrescine transport system permease protein</fullName>
    </submittedName>
</protein>
<dbReference type="RefSeq" id="WP_073330120.1">
    <property type="nucleotide sequence ID" value="NZ_FQYO01000003.1"/>
</dbReference>
<evidence type="ECO:0000256" key="7">
    <source>
        <dbReference type="ARBA" id="ARBA00023136"/>
    </source>
</evidence>
<evidence type="ECO:0000259" key="9">
    <source>
        <dbReference type="PROSITE" id="PS50928"/>
    </source>
</evidence>
<evidence type="ECO:0000256" key="8">
    <source>
        <dbReference type="RuleBase" id="RU363032"/>
    </source>
</evidence>
<evidence type="ECO:0000256" key="5">
    <source>
        <dbReference type="ARBA" id="ARBA00022692"/>
    </source>
</evidence>
<evidence type="ECO:0000256" key="2">
    <source>
        <dbReference type="ARBA" id="ARBA00022448"/>
    </source>
</evidence>
<keyword evidence="11" id="KW-1185">Reference proteome</keyword>
<evidence type="ECO:0000256" key="6">
    <source>
        <dbReference type="ARBA" id="ARBA00022989"/>
    </source>
</evidence>
<dbReference type="InterPro" id="IPR035906">
    <property type="entry name" value="MetI-like_sf"/>
</dbReference>
<dbReference type="PROSITE" id="PS50928">
    <property type="entry name" value="ABC_TM1"/>
    <property type="match status" value="1"/>
</dbReference>
<evidence type="ECO:0000313" key="11">
    <source>
        <dbReference type="Proteomes" id="UP000184292"/>
    </source>
</evidence>
<dbReference type="STRING" id="1447782.SAMN05444417_1565"/>
<sequence>MRSLRWRGRIIPAAPVRTVPTWVLLTPALVVVLGLFGGGLALGALRSLDADPLPGQMAWSLAAWGRVLGDGGTWASFGLSLWIAGASTLLSVLFGVAVALMLRGAFRGRALASWLVQLNLAVPHLVGAVGILYLLSQSGVLARIAFAAGAIEGPADFPALIWDPWAAGIVLQYVWKEVPFLALVTLAALQGIGRDYEAAARSLGAGPARAFAHVTWPQIRPAVTGGAVIVFAFAFGAYEIPALLGASYPKAMPVLAWERFTDPDLARRPEAMALALLIAALCGALVLAGARGLRLGGVR</sequence>
<dbReference type="EMBL" id="FQYO01000003">
    <property type="protein sequence ID" value="SHI75871.1"/>
    <property type="molecule type" value="Genomic_DNA"/>
</dbReference>
<dbReference type="Pfam" id="PF00528">
    <property type="entry name" value="BPD_transp_1"/>
    <property type="match status" value="1"/>
</dbReference>
<dbReference type="InterPro" id="IPR000515">
    <property type="entry name" value="MetI-like"/>
</dbReference>
<reference evidence="10 11" key="1">
    <citation type="submission" date="2016-11" db="EMBL/GenBank/DDBJ databases">
        <authorList>
            <person name="Jaros S."/>
            <person name="Januszkiewicz K."/>
            <person name="Wedrychowicz H."/>
        </authorList>
    </citation>
    <scope>NUCLEOTIDE SEQUENCE [LARGE SCALE GENOMIC DNA]</scope>
    <source>
        <strain evidence="10 11">DSM 100565</strain>
    </source>
</reference>